<dbReference type="OrthoDB" id="9790889at2"/>
<comment type="similarity">
    <text evidence="2">Belongs to the DODA-type extradiol aromatic ring-opening dioxygenase family.</text>
</comment>
<evidence type="ECO:0000313" key="7">
    <source>
        <dbReference type="EMBL" id="AUD78143.1"/>
    </source>
</evidence>
<sequence>MAAQKATIAYISHGGGPLPLLGDPAHQEMVDNLQSFAKEVRKPEAVVVFSAHWEESEVSIISNPRPSLYYDYYGFPEESYHIQYPVSGNPPLADKIQTLLSHKNISTEMEATRGLDHGVFVPLKIMYPEADIPVIQISLLNGLDPEKHIQLGRALRSLLSENILILGSGFSFHNLKAFFGARDQQSRQLNEAFDDWLTETCMSASLHEFDRAERLMEWQNAPGALYCHPREEHLIPLHICYGLAQRAADKRLSFDVMGKRASCFIWS</sequence>
<name>A0A2K9AP04_9GAMM</name>
<dbReference type="GO" id="GO:0008198">
    <property type="term" value="F:ferrous iron binding"/>
    <property type="evidence" value="ECO:0007669"/>
    <property type="project" value="InterPro"/>
</dbReference>
<feature type="domain" description="Extradiol ring-cleavage dioxygenase class III enzyme subunit B" evidence="6">
    <location>
        <begin position="29"/>
        <end position="248"/>
    </location>
</feature>
<dbReference type="PIRSF" id="PIRSF006157">
    <property type="entry name" value="Doxgns_DODA"/>
    <property type="match status" value="1"/>
</dbReference>
<comment type="cofactor">
    <cofactor evidence="1">
        <name>Zn(2+)</name>
        <dbReference type="ChEBI" id="CHEBI:29105"/>
    </cofactor>
</comment>
<keyword evidence="5" id="KW-0560">Oxidoreductase</keyword>
<keyword evidence="3" id="KW-0479">Metal-binding</keyword>
<keyword evidence="8" id="KW-1185">Reference proteome</keyword>
<dbReference type="Proteomes" id="UP000232693">
    <property type="component" value="Chromosome"/>
</dbReference>
<organism evidence="7 8">
    <name type="scientific">Kangiella profundi</name>
    <dbReference type="NCBI Taxonomy" id="1561924"/>
    <lineage>
        <taxon>Bacteria</taxon>
        <taxon>Pseudomonadati</taxon>
        <taxon>Pseudomonadota</taxon>
        <taxon>Gammaproteobacteria</taxon>
        <taxon>Kangiellales</taxon>
        <taxon>Kangiellaceae</taxon>
        <taxon>Kangiella</taxon>
    </lineage>
</organism>
<keyword evidence="4" id="KW-0862">Zinc</keyword>
<dbReference type="EMBL" id="CP025120">
    <property type="protein sequence ID" value="AUD78143.1"/>
    <property type="molecule type" value="Genomic_DNA"/>
</dbReference>
<evidence type="ECO:0000313" key="8">
    <source>
        <dbReference type="Proteomes" id="UP000232693"/>
    </source>
</evidence>
<keyword evidence="7" id="KW-0223">Dioxygenase</keyword>
<dbReference type="GO" id="GO:0016702">
    <property type="term" value="F:oxidoreductase activity, acting on single donors with incorporation of molecular oxygen, incorporation of two atoms of oxygen"/>
    <property type="evidence" value="ECO:0007669"/>
    <property type="project" value="UniProtKB-ARBA"/>
</dbReference>
<dbReference type="PANTHER" id="PTHR30096:SF0">
    <property type="entry name" value="4,5-DOPA DIOXYGENASE EXTRADIOL-LIKE PROTEIN"/>
    <property type="match status" value="1"/>
</dbReference>
<accession>A0A2K9AP04</accession>
<evidence type="ECO:0000256" key="2">
    <source>
        <dbReference type="ARBA" id="ARBA00007581"/>
    </source>
</evidence>
<dbReference type="SUPFAM" id="SSF53213">
    <property type="entry name" value="LigB-like"/>
    <property type="match status" value="1"/>
</dbReference>
<dbReference type="GO" id="GO:0008270">
    <property type="term" value="F:zinc ion binding"/>
    <property type="evidence" value="ECO:0007669"/>
    <property type="project" value="InterPro"/>
</dbReference>
<proteinExistence type="inferred from homology"/>
<reference evidence="7 8" key="1">
    <citation type="submission" date="2017-12" db="EMBL/GenBank/DDBJ databases">
        <title>Kangiella profundi FT102 completed genome.</title>
        <authorList>
            <person name="Xu J."/>
            <person name="Wang J."/>
            <person name="Lu Y."/>
        </authorList>
    </citation>
    <scope>NUCLEOTIDE SEQUENCE [LARGE SCALE GENOMIC DNA]</scope>
    <source>
        <strain evidence="7 8">FT102</strain>
    </source>
</reference>
<protein>
    <submittedName>
        <fullName evidence="7">Dioxygenase</fullName>
    </submittedName>
</protein>
<dbReference type="InterPro" id="IPR004183">
    <property type="entry name" value="Xdiol_dOase_suB"/>
</dbReference>
<dbReference type="RefSeq" id="WP_106646023.1">
    <property type="nucleotide sequence ID" value="NZ_BMGO01000002.1"/>
</dbReference>
<gene>
    <name evidence="7" type="ORF">CW740_02380</name>
</gene>
<evidence type="ECO:0000256" key="1">
    <source>
        <dbReference type="ARBA" id="ARBA00001947"/>
    </source>
</evidence>
<evidence type="ECO:0000259" key="6">
    <source>
        <dbReference type="Pfam" id="PF02900"/>
    </source>
</evidence>
<dbReference type="KEGG" id="kpd:CW740_02380"/>
<evidence type="ECO:0000256" key="4">
    <source>
        <dbReference type="ARBA" id="ARBA00022833"/>
    </source>
</evidence>
<evidence type="ECO:0000256" key="3">
    <source>
        <dbReference type="ARBA" id="ARBA00022723"/>
    </source>
</evidence>
<evidence type="ECO:0000256" key="5">
    <source>
        <dbReference type="ARBA" id="ARBA00023002"/>
    </source>
</evidence>
<dbReference type="PANTHER" id="PTHR30096">
    <property type="entry name" value="4,5-DOPA DIOXYGENASE EXTRADIOL-LIKE PROTEIN"/>
    <property type="match status" value="1"/>
</dbReference>
<dbReference type="Pfam" id="PF02900">
    <property type="entry name" value="LigB"/>
    <property type="match status" value="1"/>
</dbReference>
<dbReference type="CDD" id="cd07363">
    <property type="entry name" value="45_DOPA_Dioxygenase"/>
    <property type="match status" value="1"/>
</dbReference>
<dbReference type="InterPro" id="IPR014436">
    <property type="entry name" value="Extradiol_dOase_DODA"/>
</dbReference>
<dbReference type="AlphaFoldDB" id="A0A2K9AP04"/>
<dbReference type="Gene3D" id="3.40.830.10">
    <property type="entry name" value="LigB-like"/>
    <property type="match status" value="1"/>
</dbReference>